<evidence type="ECO:0000256" key="1">
    <source>
        <dbReference type="SAM" id="Phobius"/>
    </source>
</evidence>
<reference evidence="2 3" key="1">
    <citation type="journal article" date="2018" name="Front. Microbiol.">
        <title>Genome-Wide Analysis of Corynespora cassiicola Leaf Fall Disease Putative Effectors.</title>
        <authorList>
            <person name="Lopez D."/>
            <person name="Ribeiro S."/>
            <person name="Label P."/>
            <person name="Fumanal B."/>
            <person name="Venisse J.S."/>
            <person name="Kohler A."/>
            <person name="de Oliveira R.R."/>
            <person name="Labutti K."/>
            <person name="Lipzen A."/>
            <person name="Lail K."/>
            <person name="Bauer D."/>
            <person name="Ohm R.A."/>
            <person name="Barry K.W."/>
            <person name="Spatafora J."/>
            <person name="Grigoriev I.V."/>
            <person name="Martin F.M."/>
            <person name="Pujade-Renaud V."/>
        </authorList>
    </citation>
    <scope>NUCLEOTIDE SEQUENCE [LARGE SCALE GENOMIC DNA]</scope>
    <source>
        <strain evidence="2 3">Philippines</strain>
    </source>
</reference>
<keyword evidence="1" id="KW-0472">Membrane</keyword>
<accession>A0A2T2ND37</accession>
<name>A0A2T2ND37_CORCC</name>
<keyword evidence="1" id="KW-1133">Transmembrane helix</keyword>
<evidence type="ECO:0000313" key="2">
    <source>
        <dbReference type="EMBL" id="PSN63343.1"/>
    </source>
</evidence>
<evidence type="ECO:0000313" key="3">
    <source>
        <dbReference type="Proteomes" id="UP000240883"/>
    </source>
</evidence>
<feature type="transmembrane region" description="Helical" evidence="1">
    <location>
        <begin position="21"/>
        <end position="43"/>
    </location>
</feature>
<keyword evidence="3" id="KW-1185">Reference proteome</keyword>
<protein>
    <submittedName>
        <fullName evidence="2">Uncharacterized protein</fullName>
    </submittedName>
</protein>
<gene>
    <name evidence="2" type="ORF">BS50DRAFT_109806</name>
</gene>
<dbReference type="EMBL" id="KZ678140">
    <property type="protein sequence ID" value="PSN63343.1"/>
    <property type="molecule type" value="Genomic_DNA"/>
</dbReference>
<organism evidence="2 3">
    <name type="scientific">Corynespora cassiicola Philippines</name>
    <dbReference type="NCBI Taxonomy" id="1448308"/>
    <lineage>
        <taxon>Eukaryota</taxon>
        <taxon>Fungi</taxon>
        <taxon>Dikarya</taxon>
        <taxon>Ascomycota</taxon>
        <taxon>Pezizomycotina</taxon>
        <taxon>Dothideomycetes</taxon>
        <taxon>Pleosporomycetidae</taxon>
        <taxon>Pleosporales</taxon>
        <taxon>Corynesporascaceae</taxon>
        <taxon>Corynespora</taxon>
    </lineage>
</organism>
<dbReference type="Proteomes" id="UP000240883">
    <property type="component" value="Unassembled WGS sequence"/>
</dbReference>
<proteinExistence type="predicted"/>
<sequence>MDPKENDDLKPEASSFSQVEIPVAVMAIAIGGCICLGLVYMVFLRKKLKERQQCLQTAAGHDQPSLSRSDILELFARGQVEVVETDLENR</sequence>
<dbReference type="AlphaFoldDB" id="A0A2T2ND37"/>
<dbReference type="PROSITE" id="PS51257">
    <property type="entry name" value="PROKAR_LIPOPROTEIN"/>
    <property type="match status" value="1"/>
</dbReference>
<keyword evidence="1" id="KW-0812">Transmembrane</keyword>